<evidence type="ECO:0000256" key="8">
    <source>
        <dbReference type="ARBA" id="ARBA00037904"/>
    </source>
</evidence>
<feature type="domain" description="Glycosyltransferase 2-like" evidence="12">
    <location>
        <begin position="43"/>
        <end position="165"/>
    </location>
</feature>
<dbReference type="AlphaFoldDB" id="A0A1G6H9I4"/>
<gene>
    <name evidence="13" type="ORF">SAMN05421734_102367</name>
</gene>
<keyword evidence="11" id="KW-0812">Transmembrane</keyword>
<evidence type="ECO:0000256" key="7">
    <source>
        <dbReference type="ARBA" id="ARBA00037281"/>
    </source>
</evidence>
<dbReference type="OrthoDB" id="9800276at2"/>
<evidence type="ECO:0000313" key="14">
    <source>
        <dbReference type="Proteomes" id="UP000242949"/>
    </source>
</evidence>
<dbReference type="InterPro" id="IPR029044">
    <property type="entry name" value="Nucleotide-diphossugar_trans"/>
</dbReference>
<comment type="pathway">
    <text evidence="8">Carotenoid biosynthesis; staphyloxanthin biosynthesis; staphyloxanthin from farnesyl diphosphate: step 4/5.</text>
</comment>
<dbReference type="PANTHER" id="PTHR43646">
    <property type="entry name" value="GLYCOSYLTRANSFERASE"/>
    <property type="match status" value="1"/>
</dbReference>
<dbReference type="GO" id="GO:0005886">
    <property type="term" value="C:plasma membrane"/>
    <property type="evidence" value="ECO:0007669"/>
    <property type="project" value="UniProtKB-SubCell"/>
</dbReference>
<dbReference type="EMBL" id="FMYI01000002">
    <property type="protein sequence ID" value="SDB90605.1"/>
    <property type="molecule type" value="Genomic_DNA"/>
</dbReference>
<evidence type="ECO:0000256" key="3">
    <source>
        <dbReference type="ARBA" id="ARBA00022676"/>
    </source>
</evidence>
<dbReference type="CDD" id="cd00761">
    <property type="entry name" value="Glyco_tranf_GTA_type"/>
    <property type="match status" value="1"/>
</dbReference>
<dbReference type="SUPFAM" id="SSF53448">
    <property type="entry name" value="Nucleotide-diphospho-sugar transferases"/>
    <property type="match status" value="1"/>
</dbReference>
<evidence type="ECO:0000256" key="4">
    <source>
        <dbReference type="ARBA" id="ARBA00022679"/>
    </source>
</evidence>
<dbReference type="STRING" id="1612202.SAMN05421734_102367"/>
<evidence type="ECO:0000256" key="10">
    <source>
        <dbReference type="ARBA" id="ARBA00040345"/>
    </source>
</evidence>
<evidence type="ECO:0000256" key="6">
    <source>
        <dbReference type="ARBA" id="ARBA00023136"/>
    </source>
</evidence>
<reference evidence="14" key="1">
    <citation type="submission" date="2016-09" db="EMBL/GenBank/DDBJ databases">
        <authorList>
            <person name="Varghese N."/>
            <person name="Submissions S."/>
        </authorList>
    </citation>
    <scope>NUCLEOTIDE SEQUENCE [LARGE SCALE GENOMIC DNA]</scope>
    <source>
        <strain evidence="14">S5</strain>
    </source>
</reference>
<feature type="transmembrane region" description="Helical" evidence="11">
    <location>
        <begin position="305"/>
        <end position="322"/>
    </location>
</feature>
<keyword evidence="14" id="KW-1185">Reference proteome</keyword>
<evidence type="ECO:0000256" key="1">
    <source>
        <dbReference type="ARBA" id="ARBA00004236"/>
    </source>
</evidence>
<keyword evidence="11" id="KW-1133">Transmembrane helix</keyword>
<dbReference type="Proteomes" id="UP000242949">
    <property type="component" value="Unassembled WGS sequence"/>
</dbReference>
<dbReference type="InterPro" id="IPR001173">
    <property type="entry name" value="Glyco_trans_2-like"/>
</dbReference>
<proteinExistence type="inferred from homology"/>
<keyword evidence="2" id="KW-1003">Cell membrane</keyword>
<keyword evidence="6 11" id="KW-0472">Membrane</keyword>
<evidence type="ECO:0000256" key="11">
    <source>
        <dbReference type="SAM" id="Phobius"/>
    </source>
</evidence>
<comment type="subcellular location">
    <subcellularLocation>
        <location evidence="1">Cell membrane</location>
    </subcellularLocation>
</comment>
<comment type="function">
    <text evidence="7">Catalyzes the glycosylation of 4,4'-diaponeurosporenoate, i.e. the esterification of glucose at the C1'' position with the carboxyl group of 4,4'-diaponeurosporenic acid, to form glycosyl-4,4'-diaponeurosporenoate. This is a step in the biosynthesis of staphyloxanthin, an orange pigment present in most staphylococci strains.</text>
</comment>
<dbReference type="PANTHER" id="PTHR43646:SF2">
    <property type="entry name" value="GLYCOSYLTRANSFERASE 2-LIKE DOMAIN-CONTAINING PROTEIN"/>
    <property type="match status" value="1"/>
</dbReference>
<dbReference type="Gene3D" id="3.90.550.10">
    <property type="entry name" value="Spore Coat Polysaccharide Biosynthesis Protein SpsA, Chain A"/>
    <property type="match status" value="1"/>
</dbReference>
<comment type="similarity">
    <text evidence="9">Belongs to the glycosyltransferase 2 family. CrtQ subfamily.</text>
</comment>
<keyword evidence="5" id="KW-0125">Carotenoid biosynthesis</keyword>
<keyword evidence="3" id="KW-0328">Glycosyltransferase</keyword>
<feature type="transmembrane region" description="Helical" evidence="11">
    <location>
        <begin position="279"/>
        <end position="298"/>
    </location>
</feature>
<feature type="transmembrane region" description="Helical" evidence="11">
    <location>
        <begin position="328"/>
        <end position="348"/>
    </location>
</feature>
<keyword evidence="4 13" id="KW-0808">Transferase</keyword>
<dbReference type="RefSeq" id="WP_090793464.1">
    <property type="nucleotide sequence ID" value="NZ_FMYI01000002.1"/>
</dbReference>
<evidence type="ECO:0000259" key="12">
    <source>
        <dbReference type="Pfam" id="PF00535"/>
    </source>
</evidence>
<sequence length="368" mass="41989">MIEAILIVISILLVLQLILVLWNKRYFIGAPQHDDSTSHLKVSVLIPARNEEANIDACLTHVFKQSKMPYEVIVLNDHSTDQTSEILDDWQNKQDKLKVLDGKSLPEDWLGKSFACYQLSQEASGDWFLFLDADTRIEEHAIASLLPVLDQQQKGIVSGFPRQITKTLIEKLVVPMMMVTIMLHLPIKWVQTRQDYRFAAAHGGFIAVEKASYQNSGGHKAIKSSLVDDMELFKLIKKSNDPARLLKVDDIVSMRMYHGFRSVWLGYQKNMFAGVNRSVFLLVVVMVYYFVLFILPLMFIGQASLTLIALLYLLGVIIKMLIDVTNKVPFWISFLMPISVLLFIAIGVDSMIRSLTKQGYNWKGRRYS</sequence>
<protein>
    <recommendedName>
        <fullName evidence="10">4,4'-diaponeurosporenoate glycosyltransferase</fullName>
    </recommendedName>
</protein>
<evidence type="ECO:0000256" key="5">
    <source>
        <dbReference type="ARBA" id="ARBA00022746"/>
    </source>
</evidence>
<dbReference type="Pfam" id="PF00535">
    <property type="entry name" value="Glycos_transf_2"/>
    <property type="match status" value="1"/>
</dbReference>
<dbReference type="GO" id="GO:0016117">
    <property type="term" value="P:carotenoid biosynthetic process"/>
    <property type="evidence" value="ECO:0007669"/>
    <property type="project" value="UniProtKB-KW"/>
</dbReference>
<dbReference type="GO" id="GO:0016757">
    <property type="term" value="F:glycosyltransferase activity"/>
    <property type="evidence" value="ECO:0007669"/>
    <property type="project" value="UniProtKB-KW"/>
</dbReference>
<name>A0A1G6H9I4_9BACI</name>
<evidence type="ECO:0000313" key="13">
    <source>
        <dbReference type="EMBL" id="SDB90605.1"/>
    </source>
</evidence>
<evidence type="ECO:0000256" key="9">
    <source>
        <dbReference type="ARBA" id="ARBA00038120"/>
    </source>
</evidence>
<accession>A0A1G6H9I4</accession>
<evidence type="ECO:0000256" key="2">
    <source>
        <dbReference type="ARBA" id="ARBA00022475"/>
    </source>
</evidence>
<organism evidence="13 14">
    <name type="scientific">Pelagirhabdus alkalitolerans</name>
    <dbReference type="NCBI Taxonomy" id="1612202"/>
    <lineage>
        <taxon>Bacteria</taxon>
        <taxon>Bacillati</taxon>
        <taxon>Bacillota</taxon>
        <taxon>Bacilli</taxon>
        <taxon>Bacillales</taxon>
        <taxon>Bacillaceae</taxon>
        <taxon>Pelagirhabdus</taxon>
    </lineage>
</organism>
<feature type="transmembrane region" description="Helical" evidence="11">
    <location>
        <begin position="6"/>
        <end position="22"/>
    </location>
</feature>